<reference evidence="2 3" key="1">
    <citation type="submission" date="2015-07" db="EMBL/GenBank/DDBJ databases">
        <title>Whole genome sequence of Herpetosiphon geysericola DSM 7119.</title>
        <authorList>
            <person name="Hemp J."/>
            <person name="Ward L.M."/>
            <person name="Pace L.A."/>
            <person name="Fischer W.W."/>
        </authorList>
    </citation>
    <scope>NUCLEOTIDE SEQUENCE [LARGE SCALE GENOMIC DNA]</scope>
    <source>
        <strain evidence="2 3">DSM 7119</strain>
    </source>
</reference>
<sequence>MKELGLYMRQRRELLGFTQEQVSRRIDISLRQIAKWETGNAAPSIENFARWLIALGVDYTEIEHFLLAKPETTN</sequence>
<name>A0A0P6XWZ2_9CHLR</name>
<dbReference type="Pfam" id="PF01381">
    <property type="entry name" value="HTH_3"/>
    <property type="match status" value="1"/>
</dbReference>
<dbReference type="Gene3D" id="1.10.260.40">
    <property type="entry name" value="lambda repressor-like DNA-binding domains"/>
    <property type="match status" value="1"/>
</dbReference>
<dbReference type="RefSeq" id="WP_054537104.1">
    <property type="nucleotide sequence ID" value="NZ_LGKP01000040.1"/>
</dbReference>
<dbReference type="AlphaFoldDB" id="A0A0P6XWZ2"/>
<dbReference type="GO" id="GO:0003677">
    <property type="term" value="F:DNA binding"/>
    <property type="evidence" value="ECO:0007669"/>
    <property type="project" value="InterPro"/>
</dbReference>
<evidence type="ECO:0000259" key="1">
    <source>
        <dbReference type="PROSITE" id="PS50943"/>
    </source>
</evidence>
<dbReference type="PROSITE" id="PS50943">
    <property type="entry name" value="HTH_CROC1"/>
    <property type="match status" value="1"/>
</dbReference>
<dbReference type="InterPro" id="IPR001387">
    <property type="entry name" value="Cro/C1-type_HTH"/>
</dbReference>
<keyword evidence="3" id="KW-1185">Reference proteome</keyword>
<evidence type="ECO:0000313" key="3">
    <source>
        <dbReference type="Proteomes" id="UP000050277"/>
    </source>
</evidence>
<organism evidence="2 3">
    <name type="scientific">Herpetosiphon geysericola</name>
    <dbReference type="NCBI Taxonomy" id="70996"/>
    <lineage>
        <taxon>Bacteria</taxon>
        <taxon>Bacillati</taxon>
        <taxon>Chloroflexota</taxon>
        <taxon>Chloroflexia</taxon>
        <taxon>Herpetosiphonales</taxon>
        <taxon>Herpetosiphonaceae</taxon>
        <taxon>Herpetosiphon</taxon>
    </lineage>
</organism>
<accession>A0A0P6XWZ2</accession>
<dbReference type="SUPFAM" id="SSF47413">
    <property type="entry name" value="lambda repressor-like DNA-binding domains"/>
    <property type="match status" value="1"/>
</dbReference>
<protein>
    <recommendedName>
        <fullName evidence="1">HTH cro/C1-type domain-containing protein</fullName>
    </recommendedName>
</protein>
<dbReference type="STRING" id="70996.SE18_24500"/>
<feature type="domain" description="HTH cro/C1-type" evidence="1">
    <location>
        <begin position="8"/>
        <end position="62"/>
    </location>
</feature>
<dbReference type="CDD" id="cd00093">
    <property type="entry name" value="HTH_XRE"/>
    <property type="match status" value="1"/>
</dbReference>
<gene>
    <name evidence="2" type="ORF">SE18_24500</name>
</gene>
<dbReference type="Proteomes" id="UP000050277">
    <property type="component" value="Unassembled WGS sequence"/>
</dbReference>
<comment type="caution">
    <text evidence="2">The sequence shown here is derived from an EMBL/GenBank/DDBJ whole genome shotgun (WGS) entry which is preliminary data.</text>
</comment>
<evidence type="ECO:0000313" key="2">
    <source>
        <dbReference type="EMBL" id="KPL80220.1"/>
    </source>
</evidence>
<dbReference type="SMART" id="SM00530">
    <property type="entry name" value="HTH_XRE"/>
    <property type="match status" value="1"/>
</dbReference>
<proteinExistence type="predicted"/>
<dbReference type="EMBL" id="LGKP01000040">
    <property type="protein sequence ID" value="KPL80220.1"/>
    <property type="molecule type" value="Genomic_DNA"/>
</dbReference>
<dbReference type="InterPro" id="IPR010982">
    <property type="entry name" value="Lambda_DNA-bd_dom_sf"/>
</dbReference>